<evidence type="ECO:0000313" key="1">
    <source>
        <dbReference type="EMBL" id="CAG8837152.1"/>
    </source>
</evidence>
<name>A0ACA9SEC9_9GLOM</name>
<keyword evidence="2" id="KW-1185">Reference proteome</keyword>
<comment type="caution">
    <text evidence="1">The sequence shown here is derived from an EMBL/GenBank/DDBJ whole genome shotgun (WGS) entry which is preliminary data.</text>
</comment>
<evidence type="ECO:0000313" key="2">
    <source>
        <dbReference type="Proteomes" id="UP000789920"/>
    </source>
</evidence>
<dbReference type="Proteomes" id="UP000789920">
    <property type="component" value="Unassembled WGS sequence"/>
</dbReference>
<protein>
    <submittedName>
        <fullName evidence="1">15676_t:CDS:1</fullName>
    </submittedName>
</protein>
<feature type="non-terminal residue" evidence="1">
    <location>
        <position position="1"/>
    </location>
</feature>
<sequence length="54" mass="6177">ARNTRQLAIIIIPRRVDDQSVGIPFQSSCFCEITRDDSLQDQPGDSLQDQPLRY</sequence>
<organism evidence="1 2">
    <name type="scientific">Racocetra persica</name>
    <dbReference type="NCBI Taxonomy" id="160502"/>
    <lineage>
        <taxon>Eukaryota</taxon>
        <taxon>Fungi</taxon>
        <taxon>Fungi incertae sedis</taxon>
        <taxon>Mucoromycota</taxon>
        <taxon>Glomeromycotina</taxon>
        <taxon>Glomeromycetes</taxon>
        <taxon>Diversisporales</taxon>
        <taxon>Gigasporaceae</taxon>
        <taxon>Racocetra</taxon>
    </lineage>
</organism>
<gene>
    <name evidence="1" type="ORF">RPERSI_LOCUS30194</name>
</gene>
<proteinExistence type="predicted"/>
<feature type="non-terminal residue" evidence="1">
    <location>
        <position position="54"/>
    </location>
</feature>
<dbReference type="EMBL" id="CAJVQC010116808">
    <property type="protein sequence ID" value="CAG8837152.1"/>
    <property type="molecule type" value="Genomic_DNA"/>
</dbReference>
<accession>A0ACA9SEC9</accession>
<reference evidence="1" key="1">
    <citation type="submission" date="2021-06" db="EMBL/GenBank/DDBJ databases">
        <authorList>
            <person name="Kallberg Y."/>
            <person name="Tangrot J."/>
            <person name="Rosling A."/>
        </authorList>
    </citation>
    <scope>NUCLEOTIDE SEQUENCE</scope>
    <source>
        <strain evidence="1">MA461A</strain>
    </source>
</reference>